<dbReference type="GO" id="GO:0030880">
    <property type="term" value="C:RNA polymerase complex"/>
    <property type="evidence" value="ECO:0007669"/>
    <property type="project" value="InterPro"/>
</dbReference>
<evidence type="ECO:0000259" key="5">
    <source>
        <dbReference type="SMART" id="SM00657"/>
    </source>
</evidence>
<sequence>MSSTHKSYGAYRRPGYLRTLGAYRGVKKSYEYCRGLVGVRTLAPVVERVAEGTLSHIPLVKNLKDEQSADGFPVLHGIDSRLADLLNSFDEYLDNSVEDPTTVQGQALRAVTRSVHFFAGWTPVIGKSICRLMIEIDPDHMSLAPRLANHPAVEARDEGNGTPEPLAESQNGRESFDRDMDDVSVMTDETSEEITDRQNKKEGKAKRKEKRFLQNMGKGIKKVMNYPKTPVHDISDIVGDKPSGGGGLKMADALKAVPSATAVNGDTEAVRIIEGCDPGMNFDFEHEDASNLEFGKALTGNAPVLFNAEVAVLLENRRKEYEEKGLRVPEALTLTLEYCKTFGGVKPADDEGTNQYLTNLRQVLEQWEFGGSEDVPYKKSLHPFEVAALANLMTTSSDRDEACALIPSLRRTDKLGDRFTEDQIDAILENFQNVLLGLQQAPGAGGGDAIGQEMDGMGEGEEDVVDSSGIQEDDDL</sequence>
<dbReference type="Gene3D" id="1.20.1250.40">
    <property type="match status" value="1"/>
</dbReference>
<dbReference type="AlphaFoldDB" id="A0A4D9DG45"/>
<feature type="compositionally biased region" description="Acidic residues" evidence="4">
    <location>
        <begin position="456"/>
        <end position="476"/>
    </location>
</feature>
<reference evidence="6 7" key="1">
    <citation type="submission" date="2019-01" db="EMBL/GenBank/DDBJ databases">
        <title>Nuclear Genome Assembly of the Microalgal Biofuel strain Nannochloropsis salina CCMP1776.</title>
        <authorList>
            <person name="Hovde B."/>
        </authorList>
    </citation>
    <scope>NUCLEOTIDE SEQUENCE [LARGE SCALE GENOMIC DNA]</scope>
    <source>
        <strain evidence="6 7">CCMP1776</strain>
    </source>
</reference>
<comment type="similarity">
    <text evidence="3">Belongs to the eukaryotic RPB4 RNA polymerase subunit family.</text>
</comment>
<dbReference type="InterPro" id="IPR005574">
    <property type="entry name" value="Rpb4/RPC9"/>
</dbReference>
<dbReference type="Proteomes" id="UP000355283">
    <property type="component" value="Unassembled WGS sequence"/>
</dbReference>
<dbReference type="OrthoDB" id="2186918at2759"/>
<dbReference type="GO" id="GO:0005634">
    <property type="term" value="C:nucleus"/>
    <property type="evidence" value="ECO:0007669"/>
    <property type="project" value="UniProtKB-SubCell"/>
</dbReference>
<evidence type="ECO:0000256" key="1">
    <source>
        <dbReference type="ARBA" id="ARBA00004123"/>
    </source>
</evidence>
<comment type="caution">
    <text evidence="6">The sequence shown here is derived from an EMBL/GenBank/DDBJ whole genome shotgun (WGS) entry which is preliminary data.</text>
</comment>
<accession>A0A4D9DG45</accession>
<keyword evidence="7" id="KW-1185">Reference proteome</keyword>
<evidence type="ECO:0000256" key="3">
    <source>
        <dbReference type="ARBA" id="ARBA00025724"/>
    </source>
</evidence>
<dbReference type="GO" id="GO:0000166">
    <property type="term" value="F:nucleotide binding"/>
    <property type="evidence" value="ECO:0007669"/>
    <property type="project" value="InterPro"/>
</dbReference>
<dbReference type="Pfam" id="PF03874">
    <property type="entry name" value="RNA_pol_Rpb4"/>
    <property type="match status" value="1"/>
</dbReference>
<proteinExistence type="inferred from homology"/>
<dbReference type="SUPFAM" id="SSF47819">
    <property type="entry name" value="HRDC-like"/>
    <property type="match status" value="1"/>
</dbReference>
<feature type="region of interest" description="Disordered" evidence="4">
    <location>
        <begin position="154"/>
        <end position="209"/>
    </location>
</feature>
<gene>
    <name evidence="6" type="ORF">NSK_001069</name>
</gene>
<dbReference type="InterPro" id="IPR045222">
    <property type="entry name" value="Rpb4-like"/>
</dbReference>
<dbReference type="SMART" id="SM00657">
    <property type="entry name" value="RPOL4c"/>
    <property type="match status" value="1"/>
</dbReference>
<dbReference type="PANTHER" id="PTHR21297">
    <property type="entry name" value="DNA-DIRECTED RNA POLYMERASE II"/>
    <property type="match status" value="1"/>
</dbReference>
<name>A0A4D9DG45_9STRA</name>
<comment type="subcellular location">
    <subcellularLocation>
        <location evidence="1">Nucleus</location>
    </subcellularLocation>
</comment>
<protein>
    <recommendedName>
        <fullName evidence="5">RNA polymerase Rpb4/RPC9 core domain-containing protein</fullName>
    </recommendedName>
</protein>
<dbReference type="InterPro" id="IPR010997">
    <property type="entry name" value="HRDC-like_sf"/>
</dbReference>
<dbReference type="GO" id="GO:0006352">
    <property type="term" value="P:DNA-templated transcription initiation"/>
    <property type="evidence" value="ECO:0007669"/>
    <property type="project" value="InterPro"/>
</dbReference>
<evidence type="ECO:0000256" key="2">
    <source>
        <dbReference type="ARBA" id="ARBA00023242"/>
    </source>
</evidence>
<dbReference type="InterPro" id="IPR006590">
    <property type="entry name" value="RNA_pol_Rpb4/RPC9_core"/>
</dbReference>
<evidence type="ECO:0000313" key="7">
    <source>
        <dbReference type="Proteomes" id="UP000355283"/>
    </source>
</evidence>
<evidence type="ECO:0000313" key="6">
    <source>
        <dbReference type="EMBL" id="TFJ87719.1"/>
    </source>
</evidence>
<evidence type="ECO:0000256" key="4">
    <source>
        <dbReference type="SAM" id="MobiDB-lite"/>
    </source>
</evidence>
<feature type="region of interest" description="Disordered" evidence="4">
    <location>
        <begin position="445"/>
        <end position="476"/>
    </location>
</feature>
<organism evidence="6 7">
    <name type="scientific">Nannochloropsis salina CCMP1776</name>
    <dbReference type="NCBI Taxonomy" id="1027361"/>
    <lineage>
        <taxon>Eukaryota</taxon>
        <taxon>Sar</taxon>
        <taxon>Stramenopiles</taxon>
        <taxon>Ochrophyta</taxon>
        <taxon>Eustigmatophyceae</taxon>
        <taxon>Eustigmatales</taxon>
        <taxon>Monodopsidaceae</taxon>
        <taxon>Microchloropsis</taxon>
        <taxon>Microchloropsis salina</taxon>
    </lineage>
</organism>
<keyword evidence="2" id="KW-0539">Nucleus</keyword>
<dbReference type="InterPro" id="IPR038324">
    <property type="entry name" value="Rpb4/RPC9_sf"/>
</dbReference>
<dbReference type="EMBL" id="SDOX01000005">
    <property type="protein sequence ID" value="TFJ87719.1"/>
    <property type="molecule type" value="Genomic_DNA"/>
</dbReference>
<feature type="domain" description="RNA polymerase Rpb4/RPC9 core" evidence="5">
    <location>
        <begin position="297"/>
        <end position="438"/>
    </location>
</feature>